<accession>A0A3N1MGD6</accession>
<dbReference type="Pfam" id="PF08279">
    <property type="entry name" value="HTH_11"/>
    <property type="match status" value="1"/>
</dbReference>
<dbReference type="Pfam" id="PF13280">
    <property type="entry name" value="WYL"/>
    <property type="match status" value="1"/>
</dbReference>
<dbReference type="PROSITE" id="PS52050">
    <property type="entry name" value="WYL"/>
    <property type="match status" value="1"/>
</dbReference>
<dbReference type="AlphaFoldDB" id="A0A3N1MGD6"/>
<dbReference type="EMBL" id="RJKX01000011">
    <property type="protein sequence ID" value="ROQ01817.1"/>
    <property type="molecule type" value="Genomic_DNA"/>
</dbReference>
<sequence>MAMRRGDRLFEIIQLLRATDRPMTAAALGQQLEVTVRTVYRDISALQARRVPIEGAAGIGYILRPGFDLPPLMFTLEEIDAIAVGARMVRRLRDDRLRAAADSVLGKVAVALPEALRDRLVAAPLYVSDGSAATAAGIDLTAARRAIGERRKMRIAYADGQNQRSERTVWPIAMAYYVDVTLLAAWCEMRRDYRHFRVDRIRAATVLEERYPDDGGRMMAAWLALPKE</sequence>
<reference evidence="3 4" key="1">
    <citation type="submission" date="2018-11" db="EMBL/GenBank/DDBJ databases">
        <title>Genomic Encyclopedia of Type Strains, Phase IV (KMG-IV): sequencing the most valuable type-strain genomes for metagenomic binning, comparative biology and taxonomic classification.</title>
        <authorList>
            <person name="Goeker M."/>
        </authorList>
    </citation>
    <scope>NUCLEOTIDE SEQUENCE [LARGE SCALE GENOMIC DNA]</scope>
    <source>
        <strain evidence="3 4">DSM 5900</strain>
    </source>
</reference>
<keyword evidence="3" id="KW-0238">DNA-binding</keyword>
<feature type="domain" description="WYL" evidence="2">
    <location>
        <begin position="140"/>
        <end position="206"/>
    </location>
</feature>
<dbReference type="InterPro" id="IPR051534">
    <property type="entry name" value="CBASS_pafABC_assoc_protein"/>
</dbReference>
<evidence type="ECO:0000259" key="2">
    <source>
        <dbReference type="Pfam" id="PF13280"/>
    </source>
</evidence>
<dbReference type="Gene3D" id="1.10.10.10">
    <property type="entry name" value="Winged helix-like DNA-binding domain superfamily/Winged helix DNA-binding domain"/>
    <property type="match status" value="1"/>
</dbReference>
<organism evidence="3 4">
    <name type="scientific">Stella humosa</name>
    <dbReference type="NCBI Taxonomy" id="94"/>
    <lineage>
        <taxon>Bacteria</taxon>
        <taxon>Pseudomonadati</taxon>
        <taxon>Pseudomonadota</taxon>
        <taxon>Alphaproteobacteria</taxon>
        <taxon>Rhodospirillales</taxon>
        <taxon>Stellaceae</taxon>
        <taxon>Stella</taxon>
    </lineage>
</organism>
<dbReference type="PANTHER" id="PTHR34580:SF3">
    <property type="entry name" value="PROTEIN PAFB"/>
    <property type="match status" value="1"/>
</dbReference>
<proteinExistence type="predicted"/>
<dbReference type="PANTHER" id="PTHR34580">
    <property type="match status" value="1"/>
</dbReference>
<evidence type="ECO:0000313" key="4">
    <source>
        <dbReference type="Proteomes" id="UP000278222"/>
    </source>
</evidence>
<dbReference type="Proteomes" id="UP000278222">
    <property type="component" value="Unassembled WGS sequence"/>
</dbReference>
<dbReference type="InterPro" id="IPR036390">
    <property type="entry name" value="WH_DNA-bd_sf"/>
</dbReference>
<comment type="caution">
    <text evidence="3">The sequence shown here is derived from an EMBL/GenBank/DDBJ whole genome shotgun (WGS) entry which is preliminary data.</text>
</comment>
<feature type="domain" description="Helix-turn-helix type 11" evidence="1">
    <location>
        <begin position="8"/>
        <end position="62"/>
    </location>
</feature>
<evidence type="ECO:0000313" key="3">
    <source>
        <dbReference type="EMBL" id="ROQ01817.1"/>
    </source>
</evidence>
<dbReference type="InterPro" id="IPR013196">
    <property type="entry name" value="HTH_11"/>
</dbReference>
<keyword evidence="4" id="KW-1185">Reference proteome</keyword>
<name>A0A3N1MGD6_9PROT</name>
<dbReference type="SUPFAM" id="SSF46785">
    <property type="entry name" value="Winged helix' DNA-binding domain"/>
    <property type="match status" value="1"/>
</dbReference>
<gene>
    <name evidence="3" type="ORF">EDC65_1004</name>
</gene>
<dbReference type="GO" id="GO:0003677">
    <property type="term" value="F:DNA binding"/>
    <property type="evidence" value="ECO:0007669"/>
    <property type="project" value="UniProtKB-KW"/>
</dbReference>
<evidence type="ECO:0000259" key="1">
    <source>
        <dbReference type="Pfam" id="PF08279"/>
    </source>
</evidence>
<protein>
    <submittedName>
        <fullName evidence="3">Putative DNA-binding transcriptional regulator YafY</fullName>
    </submittedName>
</protein>
<dbReference type="InterPro" id="IPR026881">
    <property type="entry name" value="WYL_dom"/>
</dbReference>
<dbReference type="InterPro" id="IPR036388">
    <property type="entry name" value="WH-like_DNA-bd_sf"/>
</dbReference>